<dbReference type="Proteomes" id="UP001168821">
    <property type="component" value="Unassembled WGS sequence"/>
</dbReference>
<accession>A0AA38IKX5</accession>
<evidence type="ECO:0000313" key="1">
    <source>
        <dbReference type="EMBL" id="KAJ3657241.1"/>
    </source>
</evidence>
<gene>
    <name evidence="1" type="ORF">Zmor_016253</name>
</gene>
<organism evidence="1 2">
    <name type="scientific">Zophobas morio</name>
    <dbReference type="NCBI Taxonomy" id="2755281"/>
    <lineage>
        <taxon>Eukaryota</taxon>
        <taxon>Metazoa</taxon>
        <taxon>Ecdysozoa</taxon>
        <taxon>Arthropoda</taxon>
        <taxon>Hexapoda</taxon>
        <taxon>Insecta</taxon>
        <taxon>Pterygota</taxon>
        <taxon>Neoptera</taxon>
        <taxon>Endopterygota</taxon>
        <taxon>Coleoptera</taxon>
        <taxon>Polyphaga</taxon>
        <taxon>Cucujiformia</taxon>
        <taxon>Tenebrionidae</taxon>
        <taxon>Zophobas</taxon>
    </lineage>
</organism>
<protein>
    <submittedName>
        <fullName evidence="1">Uncharacterized protein</fullName>
    </submittedName>
</protein>
<reference evidence="1" key="1">
    <citation type="journal article" date="2023" name="G3 (Bethesda)">
        <title>Whole genome assemblies of Zophobas morio and Tenebrio molitor.</title>
        <authorList>
            <person name="Kaur S."/>
            <person name="Stinson S.A."/>
            <person name="diCenzo G.C."/>
        </authorList>
    </citation>
    <scope>NUCLEOTIDE SEQUENCE</scope>
    <source>
        <strain evidence="1">QUZm001</strain>
    </source>
</reference>
<proteinExistence type="predicted"/>
<dbReference type="AlphaFoldDB" id="A0AA38IKX5"/>
<name>A0AA38IKX5_9CUCU</name>
<sequence>MWYILERPWRLTMIYTRFYEDMPIKVAFTPKSRNVILLQIRLRSRKCGTRMTIRLLDVSSSKVFHPADYLWNFR</sequence>
<dbReference type="EMBL" id="JALNTZ010000004">
    <property type="protein sequence ID" value="KAJ3657241.1"/>
    <property type="molecule type" value="Genomic_DNA"/>
</dbReference>
<keyword evidence="2" id="KW-1185">Reference proteome</keyword>
<comment type="caution">
    <text evidence="1">The sequence shown here is derived from an EMBL/GenBank/DDBJ whole genome shotgun (WGS) entry which is preliminary data.</text>
</comment>
<evidence type="ECO:0000313" key="2">
    <source>
        <dbReference type="Proteomes" id="UP001168821"/>
    </source>
</evidence>